<gene>
    <name evidence="2" type="ordered locus">PAS_chr2-1_0521</name>
</gene>
<evidence type="ECO:0000256" key="1">
    <source>
        <dbReference type="SAM" id="MobiDB-lite"/>
    </source>
</evidence>
<dbReference type="GeneID" id="8198447"/>
<proteinExistence type="predicted"/>
<dbReference type="InParanoid" id="C4R0Y2"/>
<evidence type="ECO:0000313" key="3">
    <source>
        <dbReference type="Proteomes" id="UP000000314"/>
    </source>
</evidence>
<evidence type="ECO:0000313" key="2">
    <source>
        <dbReference type="EMBL" id="CAY69156.1"/>
    </source>
</evidence>
<dbReference type="RefSeq" id="XP_002491436.1">
    <property type="nucleotide sequence ID" value="XM_002491391.1"/>
</dbReference>
<dbReference type="KEGG" id="ppa:PAS_chr2-1_0521"/>
<dbReference type="HOGENOM" id="CLU_566331_0_0_1"/>
<feature type="region of interest" description="Disordered" evidence="1">
    <location>
        <begin position="52"/>
        <end position="71"/>
    </location>
</feature>
<organism evidence="2 3">
    <name type="scientific">Komagataella phaffii (strain GS115 / ATCC 20864)</name>
    <name type="common">Yeast</name>
    <name type="synonym">Pichia pastoris</name>
    <dbReference type="NCBI Taxonomy" id="644223"/>
    <lineage>
        <taxon>Eukaryota</taxon>
        <taxon>Fungi</taxon>
        <taxon>Dikarya</taxon>
        <taxon>Ascomycota</taxon>
        <taxon>Saccharomycotina</taxon>
        <taxon>Pichiomycetes</taxon>
        <taxon>Pichiales</taxon>
        <taxon>Pichiaceae</taxon>
        <taxon>Komagataella</taxon>
    </lineage>
</organism>
<dbReference type="OrthoDB" id="10304998at2759"/>
<reference evidence="2 3" key="1">
    <citation type="journal article" date="2009" name="Nat. Biotechnol.">
        <title>Genome sequence of the recombinant protein production host Pichia pastoris.</title>
        <authorList>
            <person name="De Schutter K."/>
            <person name="Lin Y.C."/>
            <person name="Tiels P."/>
            <person name="Van Hecke A."/>
            <person name="Glinka S."/>
            <person name="Weber-Lehmann J."/>
            <person name="Rouze P."/>
            <person name="Van de Peer Y."/>
            <person name="Callewaert N."/>
        </authorList>
    </citation>
    <scope>NUCLEOTIDE SEQUENCE [LARGE SCALE GENOMIC DNA]</scope>
    <source>
        <strain evidence="3">GS115 / ATCC 20864</strain>
    </source>
</reference>
<dbReference type="Proteomes" id="UP000000314">
    <property type="component" value="Chromosome 2"/>
</dbReference>
<dbReference type="AlphaFoldDB" id="C4R0Y2"/>
<accession>C4R0Y2</accession>
<name>C4R0Y2_KOMPG</name>
<protein>
    <submittedName>
        <fullName evidence="2">Uncharacterized protein</fullName>
    </submittedName>
</protein>
<dbReference type="EMBL" id="FN392320">
    <property type="protein sequence ID" value="CAY69156.1"/>
    <property type="molecule type" value="Genomic_DNA"/>
</dbReference>
<keyword evidence="3" id="KW-1185">Reference proteome</keyword>
<sequence>MGHTQMWSETKCNRVSRPFTSTILHLRGIYLFSNIDESKSIDDIETLWYRNKSDPDDPDQDYDPQGNEFTDLDSSKVKFQSLLSLSPEMQLEFKSSFRKICLFFDTVYYQEPSRLQHLTSIKMGKNMLVRHIQNNLKYQNSKKRNFDELECSSGSDTESECDEGSDKSDKLKFGNLLYVNSAISALYNRWILLGFGLEFMADNINHLVPILWHVLDYFVERKMLYAARWLFKAALKNIDSFVFWKLFNHFRDFLPSVHFCNESILYNSCVNKLNSLSDLYYFMENRCWTVIESKPVYMEIIFQTVNVVLRDLKRIGFSQNILSNMLDDFFKMYGTVDAPTFLNGVYVILIIHKYHKVANSNQYEALKAISKSLKLNSARDETHYGKIYIHNKTMFRWLSLNIQLFNDIIPSLDSRSLLEIKKYLAMRPEEYAHMLTEIRFILDTRTAKQIKNVKSKIKSPVRPNPNQTRFRDNICLLRSSEI</sequence>